<feature type="compositionally biased region" description="Acidic residues" evidence="1">
    <location>
        <begin position="91"/>
        <end position="101"/>
    </location>
</feature>
<evidence type="ECO:0000313" key="2">
    <source>
        <dbReference type="EMBL" id="KAL3727638.1"/>
    </source>
</evidence>
<feature type="compositionally biased region" description="Basic and acidic residues" evidence="1">
    <location>
        <begin position="74"/>
        <end position="90"/>
    </location>
</feature>
<dbReference type="Proteomes" id="UP001634007">
    <property type="component" value="Unassembled WGS sequence"/>
</dbReference>
<evidence type="ECO:0000313" key="3">
    <source>
        <dbReference type="Proteomes" id="UP001634007"/>
    </source>
</evidence>
<sequence length="101" mass="11576">MEPTSLTLAGSTDAVLESMLPKDLRHLMAPPLESANSFTALLGLASTRAIELLHWPRRRQGQLRFHRGFRPRDKLPRLLQREEQHPKDELANDEEQVVDEV</sequence>
<organism evidence="2 3">
    <name type="scientific">Eucalyptus globulus</name>
    <name type="common">Tasmanian blue gum</name>
    <dbReference type="NCBI Taxonomy" id="34317"/>
    <lineage>
        <taxon>Eukaryota</taxon>
        <taxon>Viridiplantae</taxon>
        <taxon>Streptophyta</taxon>
        <taxon>Embryophyta</taxon>
        <taxon>Tracheophyta</taxon>
        <taxon>Spermatophyta</taxon>
        <taxon>Magnoliopsida</taxon>
        <taxon>eudicotyledons</taxon>
        <taxon>Gunneridae</taxon>
        <taxon>Pentapetalae</taxon>
        <taxon>rosids</taxon>
        <taxon>malvids</taxon>
        <taxon>Myrtales</taxon>
        <taxon>Myrtaceae</taxon>
        <taxon>Myrtoideae</taxon>
        <taxon>Eucalypteae</taxon>
        <taxon>Eucalyptus</taxon>
    </lineage>
</organism>
<feature type="region of interest" description="Disordered" evidence="1">
    <location>
        <begin position="74"/>
        <end position="101"/>
    </location>
</feature>
<comment type="caution">
    <text evidence="2">The sequence shown here is derived from an EMBL/GenBank/DDBJ whole genome shotgun (WGS) entry which is preliminary data.</text>
</comment>
<reference evidence="2 3" key="1">
    <citation type="submission" date="2024-11" db="EMBL/GenBank/DDBJ databases">
        <title>Chromosome-level genome assembly of Eucalyptus globulus Labill. provides insights into its genome evolution.</title>
        <authorList>
            <person name="Li X."/>
        </authorList>
    </citation>
    <scope>NUCLEOTIDE SEQUENCE [LARGE SCALE GENOMIC DNA]</scope>
    <source>
        <strain evidence="2">CL2024</strain>
        <tissue evidence="2">Fresh tender leaves</tissue>
    </source>
</reference>
<name>A0ABD3JL05_EUCGL</name>
<dbReference type="EMBL" id="JBJKBG010000008">
    <property type="protein sequence ID" value="KAL3727638.1"/>
    <property type="molecule type" value="Genomic_DNA"/>
</dbReference>
<protein>
    <submittedName>
        <fullName evidence="2">Uncharacterized protein</fullName>
    </submittedName>
</protein>
<keyword evidence="3" id="KW-1185">Reference proteome</keyword>
<evidence type="ECO:0000256" key="1">
    <source>
        <dbReference type="SAM" id="MobiDB-lite"/>
    </source>
</evidence>
<proteinExistence type="predicted"/>
<accession>A0ABD3JL05</accession>
<dbReference type="AlphaFoldDB" id="A0ABD3JL05"/>
<gene>
    <name evidence="2" type="ORF">ACJRO7_032385</name>
</gene>